<accession>A0ABQ5QQU6</accession>
<dbReference type="EMBL" id="BSDI01000004">
    <property type="protein sequence ID" value="GLH95700.1"/>
    <property type="molecule type" value="Genomic_DNA"/>
</dbReference>
<comment type="caution">
    <text evidence="4">The sequence shown here is derived from an EMBL/GenBank/DDBJ whole genome shotgun (WGS) entry which is preliminary data.</text>
</comment>
<dbReference type="Pfam" id="PF01471">
    <property type="entry name" value="PG_binding_1"/>
    <property type="match status" value="1"/>
</dbReference>
<gene>
    <name evidence="4" type="ORF">Pa4123_09720</name>
</gene>
<dbReference type="InterPro" id="IPR002477">
    <property type="entry name" value="Peptidoglycan-bd-like"/>
</dbReference>
<protein>
    <submittedName>
        <fullName evidence="4">Peptidoglycan-binding protein</fullName>
    </submittedName>
</protein>
<sequence length="355" mass="36132">MSRVRVAVVSGVALAAVAVAGAATLGLGGRGEEAAKPDRTGPGATVPVTRQTLVESVTAPGELGYGATTPLASTATGTVTWLPEPGATVRRGEPLLRADETPVVLMYGALPMYRALAENAKGGDVEQFEKNLAALGYSGFTVDEEFSKLTTTAVKRWQKDMELPETGTVEKDRVVFAPGAVRIAERLVRIGASATGDVISYTGSTRGVTVSSDASKAGWARKGVKVTVTLPDGKAVQGSVSGVAEPARGGEGAEGAAGADTASTVDISVAIADQKALGKLERGGVTVRYVAKERKDVLTVPVNALLALAEGGYGLEVVSDTGTRVVAVEVGLFADGRVEVSGEGLDDGVLVGVPE</sequence>
<evidence type="ECO:0000313" key="4">
    <source>
        <dbReference type="EMBL" id="GLH95700.1"/>
    </source>
</evidence>
<keyword evidence="5" id="KW-1185">Reference proteome</keyword>
<reference evidence="4" key="1">
    <citation type="submission" date="2022-12" db="EMBL/GenBank/DDBJ databases">
        <title>New Phytohabitans aurantiacus sp. RD004123 nov., an actinomycete isolated from soil.</title>
        <authorList>
            <person name="Triningsih D.W."/>
            <person name="Harunari E."/>
            <person name="Igarashi Y."/>
        </authorList>
    </citation>
    <scope>NUCLEOTIDE SEQUENCE</scope>
    <source>
        <strain evidence="4">RD004123</strain>
    </source>
</reference>
<proteinExistence type="predicted"/>
<dbReference type="Gene3D" id="2.40.420.20">
    <property type="match status" value="1"/>
</dbReference>
<evidence type="ECO:0000256" key="2">
    <source>
        <dbReference type="ARBA" id="ARBA00023054"/>
    </source>
</evidence>
<keyword evidence="2" id="KW-0175">Coiled coil</keyword>
<evidence type="ECO:0000259" key="3">
    <source>
        <dbReference type="Pfam" id="PF01471"/>
    </source>
</evidence>
<name>A0ABQ5QQU6_9ACTN</name>
<dbReference type="InterPro" id="IPR036366">
    <property type="entry name" value="PGBDSf"/>
</dbReference>
<dbReference type="InterPro" id="IPR050465">
    <property type="entry name" value="UPF0194_transport"/>
</dbReference>
<evidence type="ECO:0000256" key="1">
    <source>
        <dbReference type="ARBA" id="ARBA00004196"/>
    </source>
</evidence>
<dbReference type="InterPro" id="IPR036365">
    <property type="entry name" value="PGBD-like_sf"/>
</dbReference>
<dbReference type="PANTHER" id="PTHR32347">
    <property type="entry name" value="EFFLUX SYSTEM COMPONENT YKNX-RELATED"/>
    <property type="match status" value="1"/>
</dbReference>
<dbReference type="SUPFAM" id="SSF47090">
    <property type="entry name" value="PGBD-like"/>
    <property type="match status" value="1"/>
</dbReference>
<comment type="subcellular location">
    <subcellularLocation>
        <location evidence="1">Cell envelope</location>
    </subcellularLocation>
</comment>
<dbReference type="Proteomes" id="UP001144280">
    <property type="component" value="Unassembled WGS sequence"/>
</dbReference>
<dbReference type="PANTHER" id="PTHR32347:SF14">
    <property type="entry name" value="EFFLUX SYSTEM COMPONENT YKNX-RELATED"/>
    <property type="match status" value="1"/>
</dbReference>
<dbReference type="Gene3D" id="1.10.101.10">
    <property type="entry name" value="PGBD-like superfamily/PGBD"/>
    <property type="match status" value="1"/>
</dbReference>
<feature type="domain" description="Peptidoglycan binding-like" evidence="3">
    <location>
        <begin position="122"/>
        <end position="169"/>
    </location>
</feature>
<dbReference type="RefSeq" id="WP_281892746.1">
    <property type="nucleotide sequence ID" value="NZ_BSDI01000004.1"/>
</dbReference>
<evidence type="ECO:0000313" key="5">
    <source>
        <dbReference type="Proteomes" id="UP001144280"/>
    </source>
</evidence>
<organism evidence="4 5">
    <name type="scientific">Phytohabitans aurantiacus</name>
    <dbReference type="NCBI Taxonomy" id="3016789"/>
    <lineage>
        <taxon>Bacteria</taxon>
        <taxon>Bacillati</taxon>
        <taxon>Actinomycetota</taxon>
        <taxon>Actinomycetes</taxon>
        <taxon>Micromonosporales</taxon>
        <taxon>Micromonosporaceae</taxon>
    </lineage>
</organism>